<keyword evidence="6 8" id="KW-0539">Nucleus</keyword>
<evidence type="ECO:0000256" key="8">
    <source>
        <dbReference type="PROSITE-ProRule" id="PRU00357"/>
    </source>
</evidence>
<gene>
    <name evidence="11" type="ORF">LLUT_LOCUS15755</name>
</gene>
<evidence type="ECO:0000313" key="11">
    <source>
        <dbReference type="EMBL" id="CAL0314695.1"/>
    </source>
</evidence>
<dbReference type="GO" id="GO:2000028">
    <property type="term" value="P:regulation of photoperiodism, flowering"/>
    <property type="evidence" value="ECO:0007669"/>
    <property type="project" value="TreeGrafter"/>
</dbReference>
<accession>A0AAV1WZ95</accession>
<dbReference type="InterPro" id="IPR049808">
    <property type="entry name" value="CONSTANS-like_Bbox1"/>
</dbReference>
<keyword evidence="3" id="KW-0479">Metal-binding</keyword>
<dbReference type="InterPro" id="IPR045281">
    <property type="entry name" value="CONSTANS-like"/>
</dbReference>
<evidence type="ECO:0000256" key="4">
    <source>
        <dbReference type="ARBA" id="ARBA00022771"/>
    </source>
</evidence>
<dbReference type="Pfam" id="PF00643">
    <property type="entry name" value="zf-B_box"/>
    <property type="match status" value="1"/>
</dbReference>
<dbReference type="GO" id="GO:0005634">
    <property type="term" value="C:nucleus"/>
    <property type="evidence" value="ECO:0007669"/>
    <property type="project" value="UniProtKB-SubCell"/>
</dbReference>
<dbReference type="AlphaFoldDB" id="A0AAV1WZ95"/>
<protein>
    <submittedName>
        <fullName evidence="11">Uncharacterized protein</fullName>
    </submittedName>
</protein>
<organism evidence="11 12">
    <name type="scientific">Lupinus luteus</name>
    <name type="common">European yellow lupine</name>
    <dbReference type="NCBI Taxonomy" id="3873"/>
    <lineage>
        <taxon>Eukaryota</taxon>
        <taxon>Viridiplantae</taxon>
        <taxon>Streptophyta</taxon>
        <taxon>Embryophyta</taxon>
        <taxon>Tracheophyta</taxon>
        <taxon>Spermatophyta</taxon>
        <taxon>Magnoliopsida</taxon>
        <taxon>eudicotyledons</taxon>
        <taxon>Gunneridae</taxon>
        <taxon>Pentapetalae</taxon>
        <taxon>rosids</taxon>
        <taxon>fabids</taxon>
        <taxon>Fabales</taxon>
        <taxon>Fabaceae</taxon>
        <taxon>Papilionoideae</taxon>
        <taxon>50 kb inversion clade</taxon>
        <taxon>genistoids sensu lato</taxon>
        <taxon>core genistoids</taxon>
        <taxon>Genisteae</taxon>
        <taxon>Lupinus</taxon>
    </lineage>
</organism>
<feature type="domain" description="CCT" evidence="10">
    <location>
        <begin position="277"/>
        <end position="319"/>
    </location>
</feature>
<dbReference type="PROSITE" id="PS50119">
    <property type="entry name" value="ZF_BBOX"/>
    <property type="match status" value="2"/>
</dbReference>
<dbReference type="SMART" id="SM00336">
    <property type="entry name" value="BBOX"/>
    <property type="match status" value="2"/>
</dbReference>
<evidence type="ECO:0000256" key="3">
    <source>
        <dbReference type="ARBA" id="ARBA00022723"/>
    </source>
</evidence>
<dbReference type="CDD" id="cd19821">
    <property type="entry name" value="Bbox1_BBX-like"/>
    <property type="match status" value="2"/>
</dbReference>
<dbReference type="InterPro" id="IPR000315">
    <property type="entry name" value="Znf_B-box"/>
</dbReference>
<dbReference type="Pfam" id="PF06203">
    <property type="entry name" value="CCT"/>
    <property type="match status" value="1"/>
</dbReference>
<comment type="similarity">
    <text evidence="2">Belongs to the CONSTANS family.</text>
</comment>
<keyword evidence="4 7" id="KW-0863">Zinc-finger</keyword>
<dbReference type="Proteomes" id="UP001497480">
    <property type="component" value="Unassembled WGS sequence"/>
</dbReference>
<evidence type="ECO:0000259" key="9">
    <source>
        <dbReference type="PROSITE" id="PS50119"/>
    </source>
</evidence>
<evidence type="ECO:0000256" key="2">
    <source>
        <dbReference type="ARBA" id="ARBA00010024"/>
    </source>
</evidence>
<dbReference type="PROSITE" id="PS51017">
    <property type="entry name" value="CCT"/>
    <property type="match status" value="1"/>
</dbReference>
<dbReference type="EMBL" id="CAXHTB010000011">
    <property type="protein sequence ID" value="CAL0314695.1"/>
    <property type="molecule type" value="Genomic_DNA"/>
</dbReference>
<evidence type="ECO:0000256" key="1">
    <source>
        <dbReference type="ARBA" id="ARBA00004123"/>
    </source>
</evidence>
<evidence type="ECO:0000256" key="5">
    <source>
        <dbReference type="ARBA" id="ARBA00022833"/>
    </source>
</evidence>
<feature type="domain" description="B box-type" evidence="9">
    <location>
        <begin position="17"/>
        <end position="64"/>
    </location>
</feature>
<keyword evidence="12" id="KW-1185">Reference proteome</keyword>
<dbReference type="InterPro" id="IPR010402">
    <property type="entry name" value="CCT_domain"/>
</dbReference>
<dbReference type="PANTHER" id="PTHR31319">
    <property type="entry name" value="ZINC FINGER PROTEIN CONSTANS-LIKE 4"/>
    <property type="match status" value="1"/>
</dbReference>
<sequence length="346" mass="38770">MLEDDAKAIITTACNKWPPRICDTCHAATCTVFCRVDSAYLCARCDTRVHTANHTESQHERVWVCEACEHAPAAFLCKADTASLCSPCDAYIHSANSLASRHHRVPIRPISGFLHGPPDTIIQDNGFVGGHGRGGGVVEVDKVDEGVDVEDENEAASWLLLNPVKNNSSNNNNEQSNGFMFDEYLEQLDCNSCGDNYRQQNQHQQQEQNFQIGLDFDQSHRFSYNGSIGQNVSVSSIDIGIVPESSMRDVSISHPSPTEGTIDLFYGPPCHLTPMDREARVLRYREKKKTRKFEKTIRYASRKAYAETRPRVKGRFAKRTDVESEVDQMFSSSPIAEVEYDIVPSF</sequence>
<evidence type="ECO:0000259" key="10">
    <source>
        <dbReference type="PROSITE" id="PS51017"/>
    </source>
</evidence>
<dbReference type="GO" id="GO:0003700">
    <property type="term" value="F:DNA-binding transcription factor activity"/>
    <property type="evidence" value="ECO:0007669"/>
    <property type="project" value="TreeGrafter"/>
</dbReference>
<dbReference type="GO" id="GO:0008270">
    <property type="term" value="F:zinc ion binding"/>
    <property type="evidence" value="ECO:0007669"/>
    <property type="project" value="UniProtKB-KW"/>
</dbReference>
<evidence type="ECO:0000256" key="7">
    <source>
        <dbReference type="PROSITE-ProRule" id="PRU00024"/>
    </source>
</evidence>
<feature type="domain" description="B box-type" evidence="9">
    <location>
        <begin position="60"/>
        <end position="107"/>
    </location>
</feature>
<keyword evidence="5" id="KW-0862">Zinc</keyword>
<dbReference type="GO" id="GO:0009909">
    <property type="term" value="P:regulation of flower development"/>
    <property type="evidence" value="ECO:0007669"/>
    <property type="project" value="InterPro"/>
</dbReference>
<comment type="caution">
    <text evidence="11">The sequence shown here is derived from an EMBL/GenBank/DDBJ whole genome shotgun (WGS) entry which is preliminary data.</text>
</comment>
<evidence type="ECO:0000313" key="12">
    <source>
        <dbReference type="Proteomes" id="UP001497480"/>
    </source>
</evidence>
<name>A0AAV1WZ95_LUPLU</name>
<proteinExistence type="inferred from homology"/>
<reference evidence="11 12" key="1">
    <citation type="submission" date="2024-03" db="EMBL/GenBank/DDBJ databases">
        <authorList>
            <person name="Martinez-Hernandez J."/>
        </authorList>
    </citation>
    <scope>NUCLEOTIDE SEQUENCE [LARGE SCALE GENOMIC DNA]</scope>
</reference>
<dbReference type="PANTHER" id="PTHR31319:SF39">
    <property type="entry name" value="ZINC FINGER PROTEIN CONSTANS-LIKE 1"/>
    <property type="match status" value="1"/>
</dbReference>
<comment type="subcellular location">
    <subcellularLocation>
        <location evidence="1 8">Nucleus</location>
    </subcellularLocation>
</comment>
<evidence type="ECO:0000256" key="6">
    <source>
        <dbReference type="ARBA" id="ARBA00023242"/>
    </source>
</evidence>